<dbReference type="PANTHER" id="PTHR43673:SF10">
    <property type="entry name" value="NADH DEHYDROGENASE_NAD(P)H NITROREDUCTASE XCC3605-RELATED"/>
    <property type="match status" value="1"/>
</dbReference>
<dbReference type="CDD" id="cd02062">
    <property type="entry name" value="Nitro_FMN_reductase"/>
    <property type="match status" value="1"/>
</dbReference>
<dbReference type="Gene3D" id="2.20.180.10">
    <property type="entry name" value="putative fmn-dependent nitroreductase like domains"/>
    <property type="match status" value="1"/>
</dbReference>
<dbReference type="InterPro" id="IPR023312">
    <property type="entry name" value="Put_nitroreductase_C_bac"/>
</dbReference>
<evidence type="ECO:0000256" key="1">
    <source>
        <dbReference type="ARBA" id="ARBA00007118"/>
    </source>
</evidence>
<organism evidence="4 5">
    <name type="scientific">Paratractidigestivibacter faecalis</name>
    <dbReference type="NCBI Taxonomy" id="2292441"/>
    <lineage>
        <taxon>Bacteria</taxon>
        <taxon>Bacillati</taxon>
        <taxon>Actinomycetota</taxon>
        <taxon>Coriobacteriia</taxon>
        <taxon>Coriobacteriales</taxon>
        <taxon>Atopobiaceae</taxon>
        <taxon>Paratractidigestivibacter</taxon>
    </lineage>
</organism>
<dbReference type="EMBL" id="JBBNGS010000001">
    <property type="protein sequence ID" value="MEQ2636808.1"/>
    <property type="molecule type" value="Genomic_DNA"/>
</dbReference>
<sequence>MDAVEFQGLVAESRTYRRYDARPLRRDELLGLIEAARLAPTGNNSQQLRFRVVPGMEDPAGCQLVFSHLHWAASLPDWDGPEADERPGGYVVVCLPHKVAKSPVRLIDVGIAAQTLTLAAAARGLGTCMHKSYDACLESELGLDGLGLDVALILSVGGRGEKVVLERAGVGVAQGHGLTYWRDPDRSHHVPKLSLEELLV</sequence>
<keyword evidence="5" id="KW-1185">Reference proteome</keyword>
<comment type="caution">
    <text evidence="4">The sequence shown here is derived from an EMBL/GenBank/DDBJ whole genome shotgun (WGS) entry which is preliminary data.</text>
</comment>
<dbReference type="InterPro" id="IPR000415">
    <property type="entry name" value="Nitroreductase-like"/>
</dbReference>
<dbReference type="Pfam" id="PF00881">
    <property type="entry name" value="Nitroreductase"/>
    <property type="match status" value="1"/>
</dbReference>
<dbReference type="RefSeq" id="WP_349181167.1">
    <property type="nucleotide sequence ID" value="NZ_JBBNGS010000001.1"/>
</dbReference>
<reference evidence="4 5" key="1">
    <citation type="submission" date="2024-04" db="EMBL/GenBank/DDBJ databases">
        <title>Human intestinal bacterial collection.</title>
        <authorList>
            <person name="Pauvert C."/>
            <person name="Hitch T.C.A."/>
            <person name="Clavel T."/>
        </authorList>
    </citation>
    <scope>NUCLEOTIDE SEQUENCE [LARGE SCALE GENOMIC DNA]</scope>
    <source>
        <strain evidence="4 5">CLA-AA-H197</strain>
    </source>
</reference>
<comment type="similarity">
    <text evidence="1">Belongs to the nitroreductase family.</text>
</comment>
<evidence type="ECO:0000256" key="2">
    <source>
        <dbReference type="ARBA" id="ARBA00023002"/>
    </source>
</evidence>
<dbReference type="InterPro" id="IPR029479">
    <property type="entry name" value="Nitroreductase"/>
</dbReference>
<dbReference type="Gene3D" id="3.40.109.10">
    <property type="entry name" value="NADH Oxidase"/>
    <property type="match status" value="1"/>
</dbReference>
<gene>
    <name evidence="4" type="ORF">AAAT05_00365</name>
</gene>
<evidence type="ECO:0000259" key="3">
    <source>
        <dbReference type="Pfam" id="PF00881"/>
    </source>
</evidence>
<protein>
    <submittedName>
        <fullName evidence="4">Nitroreductase family protein</fullName>
    </submittedName>
</protein>
<evidence type="ECO:0000313" key="4">
    <source>
        <dbReference type="EMBL" id="MEQ2636808.1"/>
    </source>
</evidence>
<dbReference type="SUPFAM" id="SSF55469">
    <property type="entry name" value="FMN-dependent nitroreductase-like"/>
    <property type="match status" value="1"/>
</dbReference>
<proteinExistence type="inferred from homology"/>
<dbReference type="PANTHER" id="PTHR43673">
    <property type="entry name" value="NAD(P)H NITROREDUCTASE YDGI-RELATED"/>
    <property type="match status" value="1"/>
</dbReference>
<dbReference type="Proteomes" id="UP001478817">
    <property type="component" value="Unassembled WGS sequence"/>
</dbReference>
<feature type="domain" description="Nitroreductase" evidence="3">
    <location>
        <begin position="13"/>
        <end position="157"/>
    </location>
</feature>
<keyword evidence="2" id="KW-0560">Oxidoreductase</keyword>
<accession>A0ABV1ID27</accession>
<name>A0ABV1ID27_9ACTN</name>
<evidence type="ECO:0000313" key="5">
    <source>
        <dbReference type="Proteomes" id="UP001478817"/>
    </source>
</evidence>